<sequence length="232" mass="23862">MTPLRFRRTSALRAGSALAATALVVATAAPASAVPVEGNVAASTSASVSGGCDVETGPNAQSVVFTNKTGPRTAQVDSDYHAFNGDNAAASGHSDVETTASGSVKDRAFKRVDVESTAVISMTNGSDVGCALEMDTRSETEVELKVRSRGGKIKIAWASNTGDLAVVSVTGPSGTLLSKNPTRAEGSYLVKVPPGRYTLTSIFLVAASEGDVNVGHTKTTIGFYTLRATYVK</sequence>
<evidence type="ECO:0000313" key="2">
    <source>
        <dbReference type="EMBL" id="KAA1420222.1"/>
    </source>
</evidence>
<comment type="caution">
    <text evidence="2">The sequence shown here is derived from an EMBL/GenBank/DDBJ whole genome shotgun (WGS) entry which is preliminary data.</text>
</comment>
<feature type="signal peptide" evidence="1">
    <location>
        <begin position="1"/>
        <end position="33"/>
    </location>
</feature>
<dbReference type="AlphaFoldDB" id="A0A5B1LHU1"/>
<accession>A0A5B1LHU1</accession>
<feature type="chain" id="PRO_5022936364" evidence="1">
    <location>
        <begin position="34"/>
        <end position="232"/>
    </location>
</feature>
<keyword evidence="3" id="KW-1185">Reference proteome</keyword>
<gene>
    <name evidence="2" type="ORF">F0U44_07295</name>
</gene>
<dbReference type="PROSITE" id="PS51318">
    <property type="entry name" value="TAT"/>
    <property type="match status" value="1"/>
</dbReference>
<reference evidence="2 3" key="1">
    <citation type="submission" date="2019-09" db="EMBL/GenBank/DDBJ databases">
        <title>Nocardioides panacisoli sp. nov., isolated from the soil of a ginseng field.</title>
        <authorList>
            <person name="Cho C."/>
        </authorList>
    </citation>
    <scope>NUCLEOTIDE SEQUENCE [LARGE SCALE GENOMIC DNA]</scope>
    <source>
        <strain evidence="2 3">BN130099</strain>
    </source>
</reference>
<dbReference type="EMBL" id="VUJV01000002">
    <property type="protein sequence ID" value="KAA1420222.1"/>
    <property type="molecule type" value="Genomic_DNA"/>
</dbReference>
<evidence type="ECO:0000313" key="3">
    <source>
        <dbReference type="Proteomes" id="UP000325003"/>
    </source>
</evidence>
<name>A0A5B1LHU1_9ACTN</name>
<keyword evidence="1" id="KW-0732">Signal</keyword>
<reference evidence="2 3" key="2">
    <citation type="submission" date="2019-09" db="EMBL/GenBank/DDBJ databases">
        <authorList>
            <person name="Jin C."/>
        </authorList>
    </citation>
    <scope>NUCLEOTIDE SEQUENCE [LARGE SCALE GENOMIC DNA]</scope>
    <source>
        <strain evidence="2 3">BN130099</strain>
    </source>
</reference>
<proteinExistence type="predicted"/>
<protein>
    <submittedName>
        <fullName evidence="2">Uncharacterized protein</fullName>
    </submittedName>
</protein>
<evidence type="ECO:0000256" key="1">
    <source>
        <dbReference type="SAM" id="SignalP"/>
    </source>
</evidence>
<dbReference type="RefSeq" id="WP_149727646.1">
    <property type="nucleotide sequence ID" value="NZ_VUJV01000002.1"/>
</dbReference>
<dbReference type="Proteomes" id="UP000325003">
    <property type="component" value="Unassembled WGS sequence"/>
</dbReference>
<organism evidence="2 3">
    <name type="scientific">Nocardioides humilatus</name>
    <dbReference type="NCBI Taxonomy" id="2607660"/>
    <lineage>
        <taxon>Bacteria</taxon>
        <taxon>Bacillati</taxon>
        <taxon>Actinomycetota</taxon>
        <taxon>Actinomycetes</taxon>
        <taxon>Propionibacteriales</taxon>
        <taxon>Nocardioidaceae</taxon>
        <taxon>Nocardioides</taxon>
    </lineage>
</organism>
<dbReference type="InterPro" id="IPR006311">
    <property type="entry name" value="TAT_signal"/>
</dbReference>